<keyword evidence="2" id="KW-1185">Reference proteome</keyword>
<dbReference type="PANTHER" id="PTHR33221:SF2">
    <property type="entry name" value="TRANSCRIPTIONAL REGULATOR"/>
    <property type="match status" value="1"/>
</dbReference>
<dbReference type="InterPro" id="IPR000944">
    <property type="entry name" value="Tscrpt_reg_Rrf2"/>
</dbReference>
<name>A0ABU1MK45_9SPHN</name>
<accession>A0ABU1MK45</accession>
<reference evidence="1 2" key="1">
    <citation type="submission" date="2023-07" db="EMBL/GenBank/DDBJ databases">
        <title>Sorghum-associated microbial communities from plants grown in Nebraska, USA.</title>
        <authorList>
            <person name="Schachtman D."/>
        </authorList>
    </citation>
    <scope>NUCLEOTIDE SEQUENCE [LARGE SCALE GENOMIC DNA]</scope>
    <source>
        <strain evidence="1 2">DS1027</strain>
    </source>
</reference>
<dbReference type="SUPFAM" id="SSF46785">
    <property type="entry name" value="Winged helix' DNA-binding domain"/>
    <property type="match status" value="1"/>
</dbReference>
<dbReference type="InterPro" id="IPR036388">
    <property type="entry name" value="WH-like_DNA-bd_sf"/>
</dbReference>
<organism evidence="1 2">
    <name type="scientific">Novosphingobium capsulatum</name>
    <dbReference type="NCBI Taxonomy" id="13688"/>
    <lineage>
        <taxon>Bacteria</taxon>
        <taxon>Pseudomonadati</taxon>
        <taxon>Pseudomonadota</taxon>
        <taxon>Alphaproteobacteria</taxon>
        <taxon>Sphingomonadales</taxon>
        <taxon>Sphingomonadaceae</taxon>
        <taxon>Novosphingobium</taxon>
    </lineage>
</organism>
<dbReference type="Pfam" id="PF02082">
    <property type="entry name" value="Rrf2"/>
    <property type="match status" value="1"/>
</dbReference>
<proteinExistence type="predicted"/>
<dbReference type="PANTHER" id="PTHR33221">
    <property type="entry name" value="WINGED HELIX-TURN-HELIX TRANSCRIPTIONAL REGULATOR, RRF2 FAMILY"/>
    <property type="match status" value="1"/>
</dbReference>
<evidence type="ECO:0000313" key="2">
    <source>
        <dbReference type="Proteomes" id="UP001184150"/>
    </source>
</evidence>
<dbReference type="Gene3D" id="1.10.10.10">
    <property type="entry name" value="Winged helix-like DNA-binding domain superfamily/Winged helix DNA-binding domain"/>
    <property type="match status" value="1"/>
</dbReference>
<protein>
    <submittedName>
        <fullName evidence="1">Rrf2 family protein</fullName>
    </submittedName>
</protein>
<evidence type="ECO:0000313" key="1">
    <source>
        <dbReference type="EMBL" id="MDR6510715.1"/>
    </source>
</evidence>
<dbReference type="InterPro" id="IPR036390">
    <property type="entry name" value="WH_DNA-bd_sf"/>
</dbReference>
<dbReference type="NCBIfam" id="TIGR00738">
    <property type="entry name" value="rrf2_super"/>
    <property type="match status" value="1"/>
</dbReference>
<gene>
    <name evidence="1" type="ORF">J2792_001581</name>
</gene>
<comment type="caution">
    <text evidence="1">The sequence shown here is derived from an EMBL/GenBank/DDBJ whole genome shotgun (WGS) entry which is preliminary data.</text>
</comment>
<dbReference type="PROSITE" id="PS51197">
    <property type="entry name" value="HTH_RRF2_2"/>
    <property type="match status" value="1"/>
</dbReference>
<dbReference type="EMBL" id="JAVDRD010000003">
    <property type="protein sequence ID" value="MDR6510715.1"/>
    <property type="molecule type" value="Genomic_DNA"/>
</dbReference>
<dbReference type="Proteomes" id="UP001184150">
    <property type="component" value="Unassembled WGS sequence"/>
</dbReference>
<sequence length="160" mass="16064">MADYAVVMMCAAARHCGCHAADRPLLSAQQLAAETGLPAPTVQKLVSKMSAAGLLKSVRGARGGLKLARPAAAISLADVIEAVEGPIAMAACSGHGRGDCTLEGACMVRPHWPAVDAALRAALSSVSLVQLARPAQTGHLATPAAAMMPAASPIPAELPA</sequence>